<name>A0A1J5QCR6_9ZZZZ</name>
<accession>A0A1J5QCR6</accession>
<evidence type="ECO:0000313" key="12">
    <source>
        <dbReference type="EMBL" id="OIQ81208.1"/>
    </source>
</evidence>
<dbReference type="GO" id="GO:0071555">
    <property type="term" value="P:cell wall organization"/>
    <property type="evidence" value="ECO:0007669"/>
    <property type="project" value="UniProtKB-KW"/>
</dbReference>
<dbReference type="InterPro" id="IPR006009">
    <property type="entry name" value="GlcNAc_MurG"/>
</dbReference>
<comment type="caution">
    <text evidence="12">The sequence shown here is derived from an EMBL/GenBank/DDBJ whole genome shotgun (WGS) entry which is preliminary data.</text>
</comment>
<dbReference type="CDD" id="cd03785">
    <property type="entry name" value="GT28_MurG"/>
    <property type="match status" value="1"/>
</dbReference>
<dbReference type="Gene3D" id="3.40.50.2000">
    <property type="entry name" value="Glycogen Phosphorylase B"/>
    <property type="match status" value="2"/>
</dbReference>
<keyword evidence="5" id="KW-0133">Cell shape</keyword>
<dbReference type="PANTHER" id="PTHR21015:SF22">
    <property type="entry name" value="GLYCOSYLTRANSFERASE"/>
    <property type="match status" value="1"/>
</dbReference>
<evidence type="ECO:0000256" key="1">
    <source>
        <dbReference type="ARBA" id="ARBA00022475"/>
    </source>
</evidence>
<dbReference type="GO" id="GO:0051301">
    <property type="term" value="P:cell division"/>
    <property type="evidence" value="ECO:0007669"/>
    <property type="project" value="UniProtKB-KW"/>
</dbReference>
<evidence type="ECO:0000256" key="8">
    <source>
        <dbReference type="ARBA" id="ARBA00023306"/>
    </source>
</evidence>
<evidence type="ECO:0000256" key="2">
    <source>
        <dbReference type="ARBA" id="ARBA00022618"/>
    </source>
</evidence>
<keyword evidence="8" id="KW-0131">Cell cycle</keyword>
<dbReference type="GO" id="GO:0009252">
    <property type="term" value="P:peptidoglycan biosynthetic process"/>
    <property type="evidence" value="ECO:0007669"/>
    <property type="project" value="UniProtKB-KW"/>
</dbReference>
<dbReference type="GO" id="GO:0005975">
    <property type="term" value="P:carbohydrate metabolic process"/>
    <property type="evidence" value="ECO:0007669"/>
    <property type="project" value="InterPro"/>
</dbReference>
<evidence type="ECO:0000259" key="10">
    <source>
        <dbReference type="Pfam" id="PF03033"/>
    </source>
</evidence>
<evidence type="ECO:0000256" key="6">
    <source>
        <dbReference type="ARBA" id="ARBA00022984"/>
    </source>
</evidence>
<sequence length="394" mass="40737">MTRERIVSQPAENGRRVRSVLLAGGGTAGHVNPLLAVADELHRRDPAMVLTVLGTARGLEATLVPAHGLPLALVPRVPLPRRPTVDWFRLPGRLAAAVRAAGDAIDRAGAQVVVGFGGYVATPAYLAARRRGVPVVIHEANARPGLANRLGARWARSVTVTFAGTRLPRAQVVGMPLRVEVLALVGTTADRQARRVAAAAALGLDADRVTLLVTGGSLGAQRLNRVMASFGADLRAAGVQVLHLAGRGKAEQVMAAVGADTPSTEPVGAGSYQVLEYLAEMEHAYALADLVVCRAGAATVSELAALGIPAVYVPLPIGNGEQRLNAVPVVEAGGGLLVADADLTLGWLREHALPLLSGAVAGDGRLRDMGVAAARVGVRDGAERVADVVEEALR</sequence>
<dbReference type="InterPro" id="IPR004276">
    <property type="entry name" value="GlycoTrans_28_N"/>
</dbReference>
<evidence type="ECO:0000256" key="4">
    <source>
        <dbReference type="ARBA" id="ARBA00022679"/>
    </source>
</evidence>
<evidence type="ECO:0000256" key="9">
    <source>
        <dbReference type="ARBA" id="ARBA00023316"/>
    </source>
</evidence>
<dbReference type="GO" id="GO:0008360">
    <property type="term" value="P:regulation of cell shape"/>
    <property type="evidence" value="ECO:0007669"/>
    <property type="project" value="UniProtKB-KW"/>
</dbReference>
<dbReference type="Pfam" id="PF03033">
    <property type="entry name" value="Glyco_transf_28"/>
    <property type="match status" value="1"/>
</dbReference>
<gene>
    <name evidence="12" type="primary">murG_12</name>
    <name evidence="12" type="ORF">GALL_370200</name>
</gene>
<keyword evidence="6" id="KW-0573">Peptidoglycan synthesis</keyword>
<dbReference type="EMBL" id="MLJW01000954">
    <property type="protein sequence ID" value="OIQ81208.1"/>
    <property type="molecule type" value="Genomic_DNA"/>
</dbReference>
<keyword evidence="2" id="KW-0132">Cell division</keyword>
<protein>
    <submittedName>
        <fullName evidence="12">UDP-N-acetylglucosamine transferase</fullName>
        <ecNumber evidence="12">2.4.1.227</ecNumber>
    </submittedName>
</protein>
<keyword evidence="1" id="KW-1003">Cell membrane</keyword>
<dbReference type="HAMAP" id="MF_00033">
    <property type="entry name" value="MurG"/>
    <property type="match status" value="1"/>
</dbReference>
<evidence type="ECO:0000256" key="3">
    <source>
        <dbReference type="ARBA" id="ARBA00022676"/>
    </source>
</evidence>
<organism evidence="12">
    <name type="scientific">mine drainage metagenome</name>
    <dbReference type="NCBI Taxonomy" id="410659"/>
    <lineage>
        <taxon>unclassified sequences</taxon>
        <taxon>metagenomes</taxon>
        <taxon>ecological metagenomes</taxon>
    </lineage>
</organism>
<feature type="domain" description="Glycosyltransferase family 28 N-terminal" evidence="10">
    <location>
        <begin position="20"/>
        <end position="159"/>
    </location>
</feature>
<keyword evidence="9" id="KW-0961">Cell wall biogenesis/degradation</keyword>
<dbReference type="GO" id="GO:0050511">
    <property type="term" value="F:undecaprenyldiphospho-muramoylpentapeptide beta-N-acetylglucosaminyltransferase activity"/>
    <property type="evidence" value="ECO:0007669"/>
    <property type="project" value="InterPro"/>
</dbReference>
<dbReference type="InterPro" id="IPR007235">
    <property type="entry name" value="Glyco_trans_28_C"/>
</dbReference>
<dbReference type="Pfam" id="PF04101">
    <property type="entry name" value="Glyco_tran_28_C"/>
    <property type="match status" value="1"/>
</dbReference>
<feature type="domain" description="Glycosyl transferase family 28 C-terminal" evidence="11">
    <location>
        <begin position="210"/>
        <end position="357"/>
    </location>
</feature>
<dbReference type="AlphaFoldDB" id="A0A1J5QCR6"/>
<proteinExistence type="inferred from homology"/>
<evidence type="ECO:0000256" key="5">
    <source>
        <dbReference type="ARBA" id="ARBA00022960"/>
    </source>
</evidence>
<evidence type="ECO:0000259" key="11">
    <source>
        <dbReference type="Pfam" id="PF04101"/>
    </source>
</evidence>
<dbReference type="EC" id="2.4.1.227" evidence="12"/>
<keyword evidence="3 12" id="KW-0328">Glycosyltransferase</keyword>
<reference evidence="12" key="1">
    <citation type="submission" date="2016-10" db="EMBL/GenBank/DDBJ databases">
        <title>Sequence of Gallionella enrichment culture.</title>
        <authorList>
            <person name="Poehlein A."/>
            <person name="Muehling M."/>
            <person name="Daniel R."/>
        </authorList>
    </citation>
    <scope>NUCLEOTIDE SEQUENCE</scope>
</reference>
<keyword evidence="7" id="KW-0472">Membrane</keyword>
<evidence type="ECO:0000256" key="7">
    <source>
        <dbReference type="ARBA" id="ARBA00023136"/>
    </source>
</evidence>
<dbReference type="SUPFAM" id="SSF53756">
    <property type="entry name" value="UDP-Glycosyltransferase/glycogen phosphorylase"/>
    <property type="match status" value="1"/>
</dbReference>
<dbReference type="PANTHER" id="PTHR21015">
    <property type="entry name" value="UDP-N-ACETYLGLUCOSAMINE--N-ACETYLMURAMYL-(PENTAPEPTIDE) PYROPHOSPHORYL-UNDECAPRENOL N-ACETYLGLUCOSAMINE TRANSFERASE 1"/>
    <property type="match status" value="1"/>
</dbReference>
<keyword evidence="4 12" id="KW-0808">Transferase</keyword>